<dbReference type="Gene3D" id="3.30.420.10">
    <property type="entry name" value="Ribonuclease H-like superfamily/Ribonuclease H"/>
    <property type="match status" value="1"/>
</dbReference>
<protein>
    <recommendedName>
        <fullName evidence="1">Mos1 transposase HTH domain-containing protein</fullName>
    </recommendedName>
</protein>
<reference evidence="3" key="1">
    <citation type="journal article" date="2021" name="Elife">
        <title>Highly contiguous assemblies of 101 drosophilid genomes.</title>
        <authorList>
            <person name="Kim B.Y."/>
            <person name="Wang J.R."/>
            <person name="Miller D.E."/>
            <person name="Barmina O."/>
            <person name="Delaney E."/>
            <person name="Thompson A."/>
            <person name="Comeault A.A."/>
            <person name="Peede D."/>
            <person name="D'Agostino E.R."/>
            <person name="Pelaez J."/>
            <person name="Aguilar J.M."/>
            <person name="Haji D."/>
            <person name="Matsunaga T."/>
            <person name="Armstrong E.E."/>
            <person name="Zych M."/>
            <person name="Ogawa Y."/>
            <person name="Stamenkovic-Radak M."/>
            <person name="Jelic M."/>
            <person name="Veselinovic M.S."/>
            <person name="Tanaskovic M."/>
            <person name="Eric P."/>
            <person name="Gao J.J."/>
            <person name="Katoh T.K."/>
            <person name="Toda M.J."/>
            <person name="Watabe H."/>
            <person name="Watada M."/>
            <person name="Davis J.S."/>
            <person name="Moyle L.C."/>
            <person name="Manoli G."/>
            <person name="Bertolini E."/>
            <person name="Kostal V."/>
            <person name="Hawley R.S."/>
            <person name="Takahashi A."/>
            <person name="Jones C.D."/>
            <person name="Price D.K."/>
            <person name="Whiteman N."/>
            <person name="Kopp A."/>
            <person name="Matute D.R."/>
            <person name="Petrov D.A."/>
        </authorList>
    </citation>
    <scope>NUCLEOTIDE SEQUENCE [LARGE SCALE GENOMIC DNA]</scope>
</reference>
<sequence>MEKGQYRSGIRFLFLEGKSRSEIKERLDAVYGDSSPSMATVKNWFTEFQRGRTSVFDEPRPGAPKTSTTEDNVTKIHDLVLADCRLKIREIAETVGMSKDRVGHILHKILGMRKLSAQWVPRLLTPDNKRNRETTSEQCLTLFKRNPKEFLRLFVTIDETWIHWYSPDTKERSKQWTSP</sequence>
<evidence type="ECO:0000313" key="3">
    <source>
        <dbReference type="Proteomes" id="UP001652680"/>
    </source>
</evidence>
<dbReference type="Gene3D" id="1.10.10.1450">
    <property type="match status" value="1"/>
</dbReference>
<organism evidence="2 3">
    <name type="scientific">Drosophila rhopaloa</name>
    <name type="common">Fruit fly</name>
    <dbReference type="NCBI Taxonomy" id="1041015"/>
    <lineage>
        <taxon>Eukaryota</taxon>
        <taxon>Metazoa</taxon>
        <taxon>Ecdysozoa</taxon>
        <taxon>Arthropoda</taxon>
        <taxon>Hexapoda</taxon>
        <taxon>Insecta</taxon>
        <taxon>Pterygota</taxon>
        <taxon>Neoptera</taxon>
        <taxon>Endopterygota</taxon>
        <taxon>Diptera</taxon>
        <taxon>Brachycera</taxon>
        <taxon>Muscomorpha</taxon>
        <taxon>Ephydroidea</taxon>
        <taxon>Drosophilidae</taxon>
        <taxon>Drosophila</taxon>
        <taxon>Sophophora</taxon>
    </lineage>
</organism>
<dbReference type="RefSeq" id="XP_044313292.1">
    <property type="nucleotide sequence ID" value="XM_044457357.1"/>
</dbReference>
<evidence type="ECO:0000259" key="1">
    <source>
        <dbReference type="Pfam" id="PF17906"/>
    </source>
</evidence>
<dbReference type="PANTHER" id="PTHR46060">
    <property type="entry name" value="MARINER MOS1 TRANSPOSASE-LIKE PROTEIN"/>
    <property type="match status" value="1"/>
</dbReference>
<dbReference type="PANTHER" id="PTHR46060:SF1">
    <property type="entry name" value="MARINER MOS1 TRANSPOSASE-LIKE PROTEIN"/>
    <property type="match status" value="1"/>
</dbReference>
<reference evidence="2" key="2">
    <citation type="submission" date="2025-05" db="UniProtKB">
        <authorList>
            <consortium name="EnsemblMetazoa"/>
        </authorList>
    </citation>
    <scope>IDENTIFICATION</scope>
</reference>
<proteinExistence type="predicted"/>
<dbReference type="InterPro" id="IPR041426">
    <property type="entry name" value="Mos1_HTH"/>
</dbReference>
<dbReference type="InterPro" id="IPR052709">
    <property type="entry name" value="Transposase-MT_Hybrid"/>
</dbReference>
<dbReference type="InterPro" id="IPR036397">
    <property type="entry name" value="RNaseH_sf"/>
</dbReference>
<feature type="domain" description="Mos1 transposase HTH" evidence="1">
    <location>
        <begin position="5"/>
        <end position="51"/>
    </location>
</feature>
<dbReference type="Pfam" id="PF17906">
    <property type="entry name" value="HTH_48"/>
    <property type="match status" value="1"/>
</dbReference>
<keyword evidence="3" id="KW-1185">Reference proteome</keyword>
<name>A0ABM5J387_DRORH</name>
<accession>A0ABM5J387</accession>
<dbReference type="GeneID" id="123037293"/>
<dbReference type="EnsemblMetazoa" id="XM_044457357.1">
    <property type="protein sequence ID" value="XP_044313292.1"/>
    <property type="gene ID" value="LOC123037293"/>
</dbReference>
<evidence type="ECO:0000313" key="2">
    <source>
        <dbReference type="EnsemblMetazoa" id="XP_044313292.1"/>
    </source>
</evidence>
<dbReference type="Proteomes" id="UP001652680">
    <property type="component" value="Unassembled WGS sequence"/>
</dbReference>